<dbReference type="InParanoid" id="B3S6S4"/>
<evidence type="ECO:0000313" key="1">
    <source>
        <dbReference type="EMBL" id="EDV21672.1"/>
    </source>
</evidence>
<evidence type="ECO:0000313" key="2">
    <source>
        <dbReference type="Proteomes" id="UP000009022"/>
    </source>
</evidence>
<dbReference type="KEGG" id="tad:TRIADDRAFT_59910"/>
<name>B3S6S4_TRIAD</name>
<dbReference type="EMBL" id="DS985252">
    <property type="protein sequence ID" value="EDV21672.1"/>
    <property type="molecule type" value="Genomic_DNA"/>
</dbReference>
<keyword evidence="2" id="KW-1185">Reference proteome</keyword>
<gene>
    <name evidence="1" type="ORF">TRIADDRAFT_59910</name>
</gene>
<reference evidence="1 2" key="1">
    <citation type="journal article" date="2008" name="Nature">
        <title>The Trichoplax genome and the nature of placozoans.</title>
        <authorList>
            <person name="Srivastava M."/>
            <person name="Begovic E."/>
            <person name="Chapman J."/>
            <person name="Putnam N.H."/>
            <person name="Hellsten U."/>
            <person name="Kawashima T."/>
            <person name="Kuo A."/>
            <person name="Mitros T."/>
            <person name="Salamov A."/>
            <person name="Carpenter M.L."/>
            <person name="Signorovitch A.Y."/>
            <person name="Moreno M.A."/>
            <person name="Kamm K."/>
            <person name="Grimwood J."/>
            <person name="Schmutz J."/>
            <person name="Shapiro H."/>
            <person name="Grigoriev I.V."/>
            <person name="Buss L.W."/>
            <person name="Schierwater B."/>
            <person name="Dellaporta S.L."/>
            <person name="Rokhsar D.S."/>
        </authorList>
    </citation>
    <scope>NUCLEOTIDE SEQUENCE [LARGE SCALE GENOMIC DNA]</scope>
    <source>
        <strain evidence="1 2">Grell-BS-1999</strain>
    </source>
</reference>
<dbReference type="OrthoDB" id="6272197at2759"/>
<dbReference type="InterPro" id="IPR052669">
    <property type="entry name" value="SL1/TIF-IB_Component"/>
</dbReference>
<dbReference type="Pfam" id="PF14929">
    <property type="entry name" value="TAF1_subA"/>
    <property type="match status" value="1"/>
</dbReference>
<dbReference type="GeneID" id="6757170"/>
<dbReference type="AlphaFoldDB" id="B3S6S4"/>
<dbReference type="GO" id="GO:0000120">
    <property type="term" value="C:RNA polymerase I transcription regulator complex"/>
    <property type="evidence" value="ECO:0007669"/>
    <property type="project" value="InterPro"/>
</dbReference>
<organism evidence="1 2">
    <name type="scientific">Trichoplax adhaerens</name>
    <name type="common">Trichoplax reptans</name>
    <dbReference type="NCBI Taxonomy" id="10228"/>
    <lineage>
        <taxon>Eukaryota</taxon>
        <taxon>Metazoa</taxon>
        <taxon>Placozoa</taxon>
        <taxon>Uniplacotomia</taxon>
        <taxon>Trichoplacea</taxon>
        <taxon>Trichoplacidae</taxon>
        <taxon>Trichoplax</taxon>
    </lineage>
</organism>
<dbReference type="GO" id="GO:0006360">
    <property type="term" value="P:transcription by RNA polymerase I"/>
    <property type="evidence" value="ECO:0007669"/>
    <property type="project" value="InterPro"/>
</dbReference>
<dbReference type="Proteomes" id="UP000009022">
    <property type="component" value="Unassembled WGS sequence"/>
</dbReference>
<dbReference type="PANTHER" id="PTHR32122">
    <property type="entry name" value="TATA BOX-BINDING PROTEIN ASSOCIATED FACTOR RNA POLYMERASE I SUBUNIT A"/>
    <property type="match status" value="1"/>
</dbReference>
<dbReference type="InterPro" id="IPR039495">
    <property type="entry name" value="TAF1A"/>
</dbReference>
<sequence length="410" mass="48177">MASASRKRSWKNANVQAGDYWKKSKRMAALEPNHPSVSSYMYFGVNTIFRQVWQEILQTNLTFDNMKSIARKHLHYLATAILHCLLAHRLTLAKDMISVLCKKFDTVPELVWKTGMEVLDDNNPYYAMRCTRFHKAVGDLLQYYFVRFGHNFAFTYNDEVDNSDSDETRDLTHEARIAIDHLKGLVETEGVWDVHIAICAELLAYFNDKKSAKKLLKKYLQCQPTNTNAYRYLYYFRKRYYPKEVVKIRKVLAELAKFNPCDIMCLDIINYSNFKVKSSIKETLSILFDHLDYHSCALNIQPWKLLTTFLTKVDLRCDECLNLIWEERKLWWPEYHFSEDSLDKIATPSKDPAKEETNFHVIAYKAAVAIWILGSDNKYTARVYSIMKLRNLKELSCMLEKCLVLHREDN</sequence>
<proteinExistence type="predicted"/>
<dbReference type="eggNOG" id="ENOG502R510">
    <property type="taxonomic scope" value="Eukaryota"/>
</dbReference>
<dbReference type="CTD" id="6757170"/>
<protein>
    <recommendedName>
        <fullName evidence="3">TATA box-binding protein-associated factor RNA polymerase I subunit A</fullName>
    </recommendedName>
</protein>
<dbReference type="PhylomeDB" id="B3S6S4"/>
<dbReference type="PANTHER" id="PTHR32122:SF1">
    <property type="entry name" value="TATA BOX-BINDING PROTEIN-ASSOCIATED FACTOR RNA POLYMERASE I SUBUNIT A"/>
    <property type="match status" value="1"/>
</dbReference>
<evidence type="ECO:0008006" key="3">
    <source>
        <dbReference type="Google" id="ProtNLM"/>
    </source>
</evidence>
<dbReference type="HOGENOM" id="CLU_671442_0_0_1"/>
<accession>B3S6S4</accession>
<dbReference type="STRING" id="10228.B3S6S4"/>
<dbReference type="RefSeq" id="XP_002115820.1">
    <property type="nucleotide sequence ID" value="XM_002115784.1"/>
</dbReference>